<name>A0ABU4L7E8_9ACTN</name>
<sequence>MFQQSAVMEPYEVQLPPVVAPTLAGLDGAGLHTSASAAHPYQGKALDAYSSFGVNPHDFDRASCAQIIHGGGVQAAAYPAFEFGDQATPNDRILDIYGARVFPLSGAPDSAFEVSGLLWEEAVEDLGSAALVLHRYAFPGLVSRR</sequence>
<dbReference type="Proteomes" id="UP001271723">
    <property type="component" value="Unassembled WGS sequence"/>
</dbReference>
<keyword evidence="2" id="KW-1185">Reference proteome</keyword>
<comment type="caution">
    <text evidence="1">The sequence shown here is derived from an EMBL/GenBank/DDBJ whole genome shotgun (WGS) entry which is preliminary data.</text>
</comment>
<proteinExistence type="predicted"/>
<accession>A0ABU4L7E8</accession>
<reference evidence="1 2" key="1">
    <citation type="journal article" date="2023" name="Microb. Genom.">
        <title>Mesoterricola silvestris gen. nov., sp. nov., Mesoterricola sediminis sp. nov., Geothrix oryzae sp. nov., Geothrix edaphica sp. nov., Geothrix rubra sp. nov., and Geothrix limicola sp. nov., six novel members of Acidobacteriota isolated from soils.</title>
        <authorList>
            <person name="Weisberg A.J."/>
            <person name="Pearce E."/>
            <person name="Kramer C.G."/>
            <person name="Chang J.H."/>
            <person name="Clarke C.R."/>
        </authorList>
    </citation>
    <scope>NUCLEOTIDE SEQUENCE [LARGE SCALE GENOMIC DNA]</scope>
    <source>
        <strain evidence="1 2">NRRL_B-2795</strain>
    </source>
</reference>
<evidence type="ECO:0000313" key="1">
    <source>
        <dbReference type="EMBL" id="MDX2911704.1"/>
    </source>
</evidence>
<evidence type="ECO:0000313" key="2">
    <source>
        <dbReference type="Proteomes" id="UP001271723"/>
    </source>
</evidence>
<organism evidence="1 2">
    <name type="scientific">Streptomyces griseiscabiei</name>
    <dbReference type="NCBI Taxonomy" id="2993540"/>
    <lineage>
        <taxon>Bacteria</taxon>
        <taxon>Bacillati</taxon>
        <taxon>Actinomycetota</taxon>
        <taxon>Actinomycetes</taxon>
        <taxon>Kitasatosporales</taxon>
        <taxon>Streptomycetaceae</taxon>
        <taxon>Streptomyces</taxon>
    </lineage>
</organism>
<protein>
    <submittedName>
        <fullName evidence="1">Uncharacterized protein</fullName>
    </submittedName>
</protein>
<dbReference type="RefSeq" id="WP_086753423.1">
    <property type="nucleotide sequence ID" value="NZ_JAGJBZ010000003.1"/>
</dbReference>
<gene>
    <name evidence="1" type="ORF">PV517_23845</name>
</gene>
<dbReference type="EMBL" id="JARAVY010000009">
    <property type="protein sequence ID" value="MDX2911704.1"/>
    <property type="molecule type" value="Genomic_DNA"/>
</dbReference>